<organism evidence="1">
    <name type="scientific">bioreactor metagenome</name>
    <dbReference type="NCBI Taxonomy" id="1076179"/>
    <lineage>
        <taxon>unclassified sequences</taxon>
        <taxon>metagenomes</taxon>
        <taxon>ecological metagenomes</taxon>
    </lineage>
</organism>
<reference evidence="1" key="1">
    <citation type="submission" date="2019-08" db="EMBL/GenBank/DDBJ databases">
        <authorList>
            <person name="Kucharzyk K."/>
            <person name="Murdoch R.W."/>
            <person name="Higgins S."/>
            <person name="Loffler F."/>
        </authorList>
    </citation>
    <scope>NUCLEOTIDE SEQUENCE</scope>
</reference>
<accession>A0A645I0U4</accession>
<gene>
    <name evidence="1" type="ORF">SDC9_192478</name>
</gene>
<evidence type="ECO:0000313" key="1">
    <source>
        <dbReference type="EMBL" id="MPN44911.1"/>
    </source>
</evidence>
<comment type="caution">
    <text evidence="1">The sequence shown here is derived from an EMBL/GenBank/DDBJ whole genome shotgun (WGS) entry which is preliminary data.</text>
</comment>
<protein>
    <submittedName>
        <fullName evidence="1">Uncharacterized protein</fullName>
    </submittedName>
</protein>
<dbReference type="EMBL" id="VSSQ01104408">
    <property type="protein sequence ID" value="MPN44911.1"/>
    <property type="molecule type" value="Genomic_DNA"/>
</dbReference>
<sequence length="131" mass="14698">MMKAIDKVKSLNKTSWPMSEAIGIVIVEQLERIADALEKQSAKPANEIERVVSLVRNNLQSEKLLSPVDKTADLQELGGSHSKLINAKVSFQMQPEIIELIELQKRSAELTVKIMKSLKIETEKECLPSEE</sequence>
<proteinExistence type="predicted"/>
<dbReference type="AlphaFoldDB" id="A0A645I0U4"/>
<name>A0A645I0U4_9ZZZZ</name>